<dbReference type="SUPFAM" id="SSF109604">
    <property type="entry name" value="HD-domain/PDEase-like"/>
    <property type="match status" value="1"/>
</dbReference>
<dbReference type="InterPro" id="IPR003607">
    <property type="entry name" value="HD/PDEase_dom"/>
</dbReference>
<evidence type="ECO:0000313" key="3">
    <source>
        <dbReference type="Proteomes" id="UP000279962"/>
    </source>
</evidence>
<name>A0A3G2T1N8_9GAMM</name>
<dbReference type="RefSeq" id="WP_087553032.1">
    <property type="nucleotide sequence ID" value="NZ_CP033133.1"/>
</dbReference>
<dbReference type="EMBL" id="CP033133">
    <property type="protein sequence ID" value="AYO54139.1"/>
    <property type="molecule type" value="Genomic_DNA"/>
</dbReference>
<dbReference type="CDD" id="cd00077">
    <property type="entry name" value="HDc"/>
    <property type="match status" value="1"/>
</dbReference>
<evidence type="ECO:0000259" key="1">
    <source>
        <dbReference type="Pfam" id="PF01966"/>
    </source>
</evidence>
<sequence length="250" mass="28611">MIGSREWMTLSNGKLSFKEKVQLIKQVLVPATLSYSKTFLKQPENAQRFELKNIHIPDTAIVKEAIAELDNTKHQAIINHSWRSYIWGVAIAQSKNWQFDEESLLIASLMHDVGLADHQAQYSCQCFTLESALRSESLCAKHDFPQDKTDNISNAICLHMNGYLVENNQHLSKEVLLLQKATSCDVIGTDLALFSTQFKDEVLAQYPRHHFNTQFKRLLKAEVKRNSQSRTALMSKLGLPMMIQMNIFKE</sequence>
<gene>
    <name evidence="2" type="ORF">CDG68_11040</name>
</gene>
<protein>
    <submittedName>
        <fullName evidence="2">HD domain-containing protein</fullName>
    </submittedName>
</protein>
<dbReference type="InterPro" id="IPR006674">
    <property type="entry name" value="HD_domain"/>
</dbReference>
<organism evidence="2 3">
    <name type="scientific">Acinetobacter wuhouensis</name>
    <dbReference type="NCBI Taxonomy" id="1879050"/>
    <lineage>
        <taxon>Bacteria</taxon>
        <taxon>Pseudomonadati</taxon>
        <taxon>Pseudomonadota</taxon>
        <taxon>Gammaproteobacteria</taxon>
        <taxon>Moraxellales</taxon>
        <taxon>Moraxellaceae</taxon>
        <taxon>Acinetobacter</taxon>
    </lineage>
</organism>
<proteinExistence type="predicted"/>
<reference evidence="2 3" key="1">
    <citation type="submission" date="2018-10" db="EMBL/GenBank/DDBJ databases">
        <title>The complete genome of Acinetobacter wuhouensis strain WCHAW010062.</title>
        <authorList>
            <person name="Hu Y."/>
            <person name="Long H."/>
            <person name="Feng Y."/>
            <person name="Zong Z."/>
        </authorList>
    </citation>
    <scope>NUCLEOTIDE SEQUENCE [LARGE SCALE GENOMIC DNA]</scope>
    <source>
        <strain evidence="2 3">WCHAW010062</strain>
    </source>
</reference>
<dbReference type="Gene3D" id="1.10.3210.10">
    <property type="entry name" value="Hypothetical protein af1432"/>
    <property type="match status" value="1"/>
</dbReference>
<dbReference type="AlphaFoldDB" id="A0A3G2T1N8"/>
<dbReference type="PANTHER" id="PTHR35569">
    <property type="entry name" value="CYANAMIDE HYDRATASE DDI2-RELATED"/>
    <property type="match status" value="1"/>
</dbReference>
<dbReference type="Pfam" id="PF01966">
    <property type="entry name" value="HD"/>
    <property type="match status" value="1"/>
</dbReference>
<dbReference type="Proteomes" id="UP000279962">
    <property type="component" value="Chromosome"/>
</dbReference>
<dbReference type="PANTHER" id="PTHR35569:SF1">
    <property type="entry name" value="CYANAMIDE HYDRATASE DDI2-RELATED"/>
    <property type="match status" value="1"/>
</dbReference>
<feature type="domain" description="HD" evidence="1">
    <location>
        <begin position="78"/>
        <end position="181"/>
    </location>
</feature>
<evidence type="ECO:0000313" key="2">
    <source>
        <dbReference type="EMBL" id="AYO54139.1"/>
    </source>
</evidence>
<accession>A0A3G2T1N8</accession>